<dbReference type="GO" id="GO:0008270">
    <property type="term" value="F:zinc ion binding"/>
    <property type="evidence" value="ECO:0007669"/>
    <property type="project" value="InterPro"/>
</dbReference>
<proteinExistence type="predicted"/>
<feature type="domain" description="PPC" evidence="2">
    <location>
        <begin position="62"/>
        <end position="203"/>
    </location>
</feature>
<dbReference type="GO" id="GO:0005634">
    <property type="term" value="C:nucleus"/>
    <property type="evidence" value="ECO:0007669"/>
    <property type="project" value="TreeGrafter"/>
</dbReference>
<dbReference type="GO" id="GO:0003700">
    <property type="term" value="F:DNA-binding transcription factor activity"/>
    <property type="evidence" value="ECO:0007669"/>
    <property type="project" value="TreeGrafter"/>
</dbReference>
<feature type="region of interest" description="Disordered" evidence="1">
    <location>
        <begin position="1"/>
        <end position="60"/>
    </location>
</feature>
<comment type="caution">
    <text evidence="3">The sequence shown here is derived from an EMBL/GenBank/DDBJ whole genome shotgun (WGS) entry which is preliminary data.</text>
</comment>
<dbReference type="GO" id="GO:0003680">
    <property type="term" value="F:minor groove of adenine-thymine-rich DNA binding"/>
    <property type="evidence" value="ECO:0007669"/>
    <property type="project" value="InterPro"/>
</dbReference>
<reference evidence="3 4" key="1">
    <citation type="submission" date="2020-08" db="EMBL/GenBank/DDBJ databases">
        <title>Plant Genome Project.</title>
        <authorList>
            <person name="Zhang R.-G."/>
        </authorList>
    </citation>
    <scope>NUCLEOTIDE SEQUENCE [LARGE SCALE GENOMIC DNA]</scope>
    <source>
        <tissue evidence="3">Rhizome</tissue>
    </source>
</reference>
<evidence type="ECO:0000313" key="3">
    <source>
        <dbReference type="EMBL" id="KAG6467845.1"/>
    </source>
</evidence>
<dbReference type="PANTHER" id="PTHR31100:SF14">
    <property type="entry name" value="AT-HOOK MOTIF NUCLEAR-LOCALIZED PROTEIN 15"/>
    <property type="match status" value="1"/>
</dbReference>
<dbReference type="PANTHER" id="PTHR31100">
    <property type="entry name" value="AT-HOOK MOTIF NUCLEAR-LOCALIZED PROTEIN 15"/>
    <property type="match status" value="1"/>
</dbReference>
<evidence type="ECO:0000256" key="1">
    <source>
        <dbReference type="SAM" id="MobiDB-lite"/>
    </source>
</evidence>
<dbReference type="EMBL" id="JACMSC010000022">
    <property type="protein sequence ID" value="KAG6467845.1"/>
    <property type="molecule type" value="Genomic_DNA"/>
</dbReference>
<dbReference type="CDD" id="cd11378">
    <property type="entry name" value="DUF296"/>
    <property type="match status" value="1"/>
</dbReference>
<name>A0A8J5C5V8_ZINOF</name>
<organism evidence="3 4">
    <name type="scientific">Zingiber officinale</name>
    <name type="common">Ginger</name>
    <name type="synonym">Amomum zingiber</name>
    <dbReference type="NCBI Taxonomy" id="94328"/>
    <lineage>
        <taxon>Eukaryota</taxon>
        <taxon>Viridiplantae</taxon>
        <taxon>Streptophyta</taxon>
        <taxon>Embryophyta</taxon>
        <taxon>Tracheophyta</taxon>
        <taxon>Spermatophyta</taxon>
        <taxon>Magnoliopsida</taxon>
        <taxon>Liliopsida</taxon>
        <taxon>Zingiberales</taxon>
        <taxon>Zingiberaceae</taxon>
        <taxon>Zingiber</taxon>
    </lineage>
</organism>
<protein>
    <recommendedName>
        <fullName evidence="2">PPC domain-containing protein</fullName>
    </recommendedName>
</protein>
<dbReference type="PROSITE" id="PS51742">
    <property type="entry name" value="PPC"/>
    <property type="match status" value="1"/>
</dbReference>
<dbReference type="Gene3D" id="3.30.1330.80">
    <property type="entry name" value="Hypothetical protein, similar to alpha- acetolactate decarboxylase, domain 2"/>
    <property type="match status" value="1"/>
</dbReference>
<dbReference type="SUPFAM" id="SSF117856">
    <property type="entry name" value="AF0104/ALDC/Ptd012-like"/>
    <property type="match status" value="1"/>
</dbReference>
<accession>A0A8J5C5V8</accession>
<dbReference type="Pfam" id="PF03479">
    <property type="entry name" value="PCC"/>
    <property type="match status" value="1"/>
</dbReference>
<dbReference type="Pfam" id="PF00098">
    <property type="entry name" value="zf-CCHC"/>
    <property type="match status" value="1"/>
</dbReference>
<evidence type="ECO:0000259" key="2">
    <source>
        <dbReference type="PROSITE" id="PS51742"/>
    </source>
</evidence>
<dbReference type="InterPro" id="IPR036875">
    <property type="entry name" value="Znf_CCHC_sf"/>
</dbReference>
<dbReference type="Proteomes" id="UP000734854">
    <property type="component" value="Unassembled WGS sequence"/>
</dbReference>
<dbReference type="InterPro" id="IPR014476">
    <property type="entry name" value="AHL15-29"/>
</dbReference>
<gene>
    <name evidence="3" type="ORF">ZIOFF_072409</name>
</gene>
<dbReference type="SUPFAM" id="SSF57756">
    <property type="entry name" value="Retrovirus zinc finger-like domains"/>
    <property type="match status" value="1"/>
</dbReference>
<feature type="compositionally biased region" description="Low complexity" evidence="1">
    <location>
        <begin position="1"/>
        <end position="33"/>
    </location>
</feature>
<sequence>MQLPNVNNNNTNTDNNNNRNNSSSSSSNNVKNNGAENKSKRGRPPGSKNKSKAPLVIRRESGNAVRVHVMEVPTGHDVVESISQFVRRRMVDIMVTSGCGTVACASIRSPTGSTLQLRGPFEIVSLSGSMLSPPSLAATACLTVHLANGHGQMAGGAAVGPLVALGPVMVTAFSFDNAYLERLPLIPEEQPPERSGTQFQVPPILPPPPPQPLLGGVGSIDTAPLFHGQLTEPVNDDFQLPTDKDLEILEGELRSGVGQINRGSDSSGGGIKFFNCGEIGHRQSDCKNVAAKKTLFVENEDCEDGMPKFSGDPEYDEEVADEVLLEGDVGTTLVANLGV</sequence>
<keyword evidence="4" id="KW-1185">Reference proteome</keyword>
<dbReference type="AlphaFoldDB" id="A0A8J5C5V8"/>
<dbReference type="InterPro" id="IPR001878">
    <property type="entry name" value="Znf_CCHC"/>
</dbReference>
<dbReference type="InterPro" id="IPR005175">
    <property type="entry name" value="PPC_dom"/>
</dbReference>
<evidence type="ECO:0000313" key="4">
    <source>
        <dbReference type="Proteomes" id="UP000734854"/>
    </source>
</evidence>